<feature type="region of interest" description="Disordered" evidence="1">
    <location>
        <begin position="85"/>
        <end position="116"/>
    </location>
</feature>
<name>A0A5J4TSI3_9EUKA</name>
<protein>
    <submittedName>
        <fullName evidence="2">Uncharacterized protein</fullName>
    </submittedName>
</protein>
<reference evidence="2 3" key="1">
    <citation type="submission" date="2019-03" db="EMBL/GenBank/DDBJ databases">
        <title>Single cell metagenomics reveals metabolic interactions within the superorganism composed of flagellate Streblomastix strix and complex community of Bacteroidetes bacteria on its surface.</title>
        <authorList>
            <person name="Treitli S.C."/>
            <person name="Kolisko M."/>
            <person name="Husnik F."/>
            <person name="Keeling P."/>
            <person name="Hampl V."/>
        </authorList>
    </citation>
    <scope>NUCLEOTIDE SEQUENCE [LARGE SCALE GENOMIC DNA]</scope>
    <source>
        <strain evidence="2">ST1C</strain>
    </source>
</reference>
<evidence type="ECO:0000256" key="1">
    <source>
        <dbReference type="SAM" id="MobiDB-lite"/>
    </source>
</evidence>
<gene>
    <name evidence="2" type="ORF">EZS28_043634</name>
</gene>
<evidence type="ECO:0000313" key="3">
    <source>
        <dbReference type="Proteomes" id="UP000324800"/>
    </source>
</evidence>
<evidence type="ECO:0000313" key="2">
    <source>
        <dbReference type="EMBL" id="KAA6360839.1"/>
    </source>
</evidence>
<comment type="caution">
    <text evidence="2">The sequence shown here is derived from an EMBL/GenBank/DDBJ whole genome shotgun (WGS) entry which is preliminary data.</text>
</comment>
<organism evidence="2 3">
    <name type="scientific">Streblomastix strix</name>
    <dbReference type="NCBI Taxonomy" id="222440"/>
    <lineage>
        <taxon>Eukaryota</taxon>
        <taxon>Metamonada</taxon>
        <taxon>Preaxostyla</taxon>
        <taxon>Oxymonadida</taxon>
        <taxon>Streblomastigidae</taxon>
        <taxon>Streblomastix</taxon>
    </lineage>
</organism>
<dbReference type="AlphaFoldDB" id="A0A5J4TSI3"/>
<dbReference type="EMBL" id="SNRW01026377">
    <property type="protein sequence ID" value="KAA6360839.1"/>
    <property type="molecule type" value="Genomic_DNA"/>
</dbReference>
<proteinExistence type="predicted"/>
<accession>A0A5J4TSI3</accession>
<sequence length="116" mass="13612">MNQKVQVILHHPLHLLLHHHLLHLKFPVHHINHLHLNAASEQLQKVIEEEKQKDQEEFIPTEFQLKMHMKYQKFLNPIEEGGSILDSINTGGRKEDESPITENSNSSDELKNYDNQ</sequence>
<dbReference type="Proteomes" id="UP000324800">
    <property type="component" value="Unassembled WGS sequence"/>
</dbReference>